<dbReference type="OrthoDB" id="9815222at2"/>
<dbReference type="GO" id="GO:0016887">
    <property type="term" value="F:ATP hydrolysis activity"/>
    <property type="evidence" value="ECO:0007669"/>
    <property type="project" value="TreeGrafter"/>
</dbReference>
<dbReference type="InterPro" id="IPR001650">
    <property type="entry name" value="Helicase_C-like"/>
</dbReference>
<dbReference type="SUPFAM" id="SSF52540">
    <property type="entry name" value="P-loop containing nucleoside triphosphate hydrolases"/>
    <property type="match status" value="1"/>
</dbReference>
<dbReference type="InterPro" id="IPR014001">
    <property type="entry name" value="Helicase_ATP-bd"/>
</dbReference>
<dbReference type="CDD" id="cd17922">
    <property type="entry name" value="DEXHc_LHR-like"/>
    <property type="match status" value="1"/>
</dbReference>
<feature type="domain" description="Helicase C-terminal" evidence="4">
    <location>
        <begin position="270"/>
        <end position="423"/>
    </location>
</feature>
<dbReference type="Pfam" id="PF00271">
    <property type="entry name" value="Helicase_C"/>
    <property type="match status" value="1"/>
</dbReference>
<keyword evidence="5" id="KW-0347">Helicase</keyword>
<gene>
    <name evidence="5" type="ORF">CEW87_08825</name>
</gene>
<keyword evidence="2" id="KW-0067">ATP-binding</keyword>
<evidence type="ECO:0000259" key="4">
    <source>
        <dbReference type="PROSITE" id="PS51194"/>
    </source>
</evidence>
<dbReference type="InterPro" id="IPR027417">
    <property type="entry name" value="P-loop_NTPase"/>
</dbReference>
<dbReference type="GO" id="GO:0003677">
    <property type="term" value="F:DNA binding"/>
    <property type="evidence" value="ECO:0007669"/>
    <property type="project" value="TreeGrafter"/>
</dbReference>
<dbReference type="Proteomes" id="UP000244902">
    <property type="component" value="Chromosome"/>
</dbReference>
<sequence length="743" mass="81428">MTTNSPASSSDSQAFQLLDARIQRWIWREGWTALRDAQEKAIPALIDADRDVIVAAATAAGKTEAAFFPILTHMLRHEPDIGSVLYIGPLKALINDQWGRLSDLCESLDIPVVAWHGDIAASKKHRFVKDSRGVLLITPESLEALFVRRGSAMPGLMSRLRYVVIDELHAFIGSERGKQLQSLLHRLERTVGRRLPLVGLSATLGDMGLAASFLRPDGVDSVELIVAKSGGQELKVLIKGYVEKPPRVEEDPNIEDPEMEDLVKGCTLEVAEQLYKALRGSNNLVFPNSRRQVEIYADLLRRACERNNIPNEFWPHHGSLSKEFREEAERALKDGTKPATAICTTTLELGIDIGSVKSVCQIGPPPSVASLRQRLGRSGRRKGEPAILRGYCIEPELTSKSGLSDCLREGLVQSIAMVRLLIRGWFEPPRVDGLHASTLVQQILSVIAERGGATAAELWATLVKDGAFSNITRDDFVLLLCHLGDKQLLIQDSSGLLLHGELGEKLANHYEFYAAFASDEEFRIVCDGRMLGSLPVSHPLVPSQRIIFGGRRWRVIDVDSEKKIIVVAPDKGGAPPAFDGGACMVHDVVRQEMRQVLMEADPVPFLDAGAAALLNEAREFYQLADLSNNWLFNKGNDVVLLTWRGDWVNDGLVMLLAHVGLSATNEGVALTVSGISSDRLSDALADIAELPAPDPIQVLAEAKNLLREKWDWALPEPLLRGAFASLHLDLIGAQTVAQALSSP</sequence>
<name>A0A2U8H1M3_9RHOO</name>
<reference evidence="5 6" key="1">
    <citation type="submission" date="2017-06" db="EMBL/GenBank/DDBJ databases">
        <title>Azoarcus sp. TSNA42 complete genome sequence.</title>
        <authorList>
            <person name="Woo J.-H."/>
            <person name="Kim H.-S."/>
        </authorList>
    </citation>
    <scope>NUCLEOTIDE SEQUENCE [LARGE SCALE GENOMIC DNA]</scope>
    <source>
        <strain evidence="5 6">TSNA42</strain>
    </source>
</reference>
<evidence type="ECO:0000259" key="3">
    <source>
        <dbReference type="PROSITE" id="PS51192"/>
    </source>
</evidence>
<dbReference type="CDD" id="cd18796">
    <property type="entry name" value="SF2_C_LHR"/>
    <property type="match status" value="1"/>
</dbReference>
<dbReference type="SMART" id="SM00487">
    <property type="entry name" value="DEXDc"/>
    <property type="match status" value="1"/>
</dbReference>
<dbReference type="InterPro" id="IPR052511">
    <property type="entry name" value="ATP-dep_Helicase"/>
</dbReference>
<dbReference type="EMBL" id="CP022188">
    <property type="protein sequence ID" value="AWI79463.1"/>
    <property type="molecule type" value="Genomic_DNA"/>
</dbReference>
<keyword evidence="1" id="KW-0547">Nucleotide-binding</keyword>
<protein>
    <submittedName>
        <fullName evidence="5">DEAD/DEAH box helicase</fullName>
    </submittedName>
</protein>
<evidence type="ECO:0000256" key="2">
    <source>
        <dbReference type="ARBA" id="ARBA00022840"/>
    </source>
</evidence>
<dbReference type="GO" id="GO:0005524">
    <property type="term" value="F:ATP binding"/>
    <property type="evidence" value="ECO:0007669"/>
    <property type="project" value="UniProtKB-KW"/>
</dbReference>
<feature type="domain" description="Helicase ATP-binding" evidence="3">
    <location>
        <begin position="43"/>
        <end position="222"/>
    </location>
</feature>
<keyword evidence="5" id="KW-0378">Hydrolase</keyword>
<evidence type="ECO:0000256" key="1">
    <source>
        <dbReference type="ARBA" id="ARBA00022741"/>
    </source>
</evidence>
<dbReference type="PANTHER" id="PTHR47962">
    <property type="entry name" value="ATP-DEPENDENT HELICASE LHR-RELATED-RELATED"/>
    <property type="match status" value="1"/>
</dbReference>
<evidence type="ECO:0000313" key="5">
    <source>
        <dbReference type="EMBL" id="AWI79463.1"/>
    </source>
</evidence>
<dbReference type="Gene3D" id="3.40.50.300">
    <property type="entry name" value="P-loop containing nucleotide triphosphate hydrolases"/>
    <property type="match status" value="2"/>
</dbReference>
<dbReference type="SMART" id="SM00490">
    <property type="entry name" value="HELICc"/>
    <property type="match status" value="1"/>
</dbReference>
<dbReference type="Pfam" id="PF00270">
    <property type="entry name" value="DEAD"/>
    <property type="match status" value="1"/>
</dbReference>
<dbReference type="PROSITE" id="PS51192">
    <property type="entry name" value="HELICASE_ATP_BIND_1"/>
    <property type="match status" value="1"/>
</dbReference>
<dbReference type="PROSITE" id="PS51194">
    <property type="entry name" value="HELICASE_CTER"/>
    <property type="match status" value="1"/>
</dbReference>
<dbReference type="RefSeq" id="WP_108972353.1">
    <property type="nucleotide sequence ID" value="NZ_CP022188.1"/>
</dbReference>
<evidence type="ECO:0000313" key="6">
    <source>
        <dbReference type="Proteomes" id="UP000244902"/>
    </source>
</evidence>
<organism evidence="5 6">
    <name type="scientific">Parazoarcus communis</name>
    <dbReference type="NCBI Taxonomy" id="41977"/>
    <lineage>
        <taxon>Bacteria</taxon>
        <taxon>Pseudomonadati</taxon>
        <taxon>Pseudomonadota</taxon>
        <taxon>Betaproteobacteria</taxon>
        <taxon>Rhodocyclales</taxon>
        <taxon>Zoogloeaceae</taxon>
        <taxon>Parazoarcus</taxon>
    </lineage>
</organism>
<dbReference type="GO" id="GO:0004386">
    <property type="term" value="F:helicase activity"/>
    <property type="evidence" value="ECO:0007669"/>
    <property type="project" value="UniProtKB-KW"/>
</dbReference>
<dbReference type="PANTHER" id="PTHR47962:SF5">
    <property type="entry name" value="ATP-DEPENDENT HELICASE LHR-RELATED"/>
    <property type="match status" value="1"/>
</dbReference>
<dbReference type="InterPro" id="IPR011545">
    <property type="entry name" value="DEAD/DEAH_box_helicase_dom"/>
</dbReference>
<accession>A0A2U8H1M3</accession>
<proteinExistence type="predicted"/>
<dbReference type="AlphaFoldDB" id="A0A2U8H1M3"/>